<sequence>MRKLLLWLVMVVLMVALILGGTAAFLYSRTGEDSLPQEPVTFGELALEPNGWDWVVPVLGDSVNKTYQSPTNLTVQQLGTFTDTIPQLVLPEWVTGAEVTITAPDGTSWSGGVEDCNTYTYTQNGDYEIVVTAYHQENEPPADPQGWYAYRAGYIMQLTPTVTLSSERAAQGSIVAIMLSGILDGEPSLETDLGTVWFRKTTSGYMGYIPVTYNAESGDHVMTLTCGSLTQEITLSVSKTEYGNVDVPAEEDVGGAEEFRNAIWPLYTTGESEKLWSGAFQRPSAGEVTMSYGVVQMVDGQRSGQATGLTYGAASGETITAPQNGKVVFAGTLTLTGGTVVIDHGCGVKSYLYGLQTVTATQGQTVSTGDAVGTAGEEHDLIYELRIGNKSVDPDKAIMGSSGLQYRESE</sequence>
<dbReference type="EMBL" id="DYVE01000340">
    <property type="protein sequence ID" value="HJG29630.1"/>
    <property type="molecule type" value="Genomic_DNA"/>
</dbReference>
<evidence type="ECO:0000313" key="2">
    <source>
        <dbReference type="EMBL" id="HJG29630.1"/>
    </source>
</evidence>
<dbReference type="SUPFAM" id="SSF51261">
    <property type="entry name" value="Duplicated hybrid motif"/>
    <property type="match status" value="1"/>
</dbReference>
<dbReference type="Proteomes" id="UP000782880">
    <property type="component" value="Unassembled WGS sequence"/>
</dbReference>
<accession>A0A921ILQ3</accession>
<dbReference type="Pfam" id="PF01551">
    <property type="entry name" value="Peptidase_M23"/>
    <property type="match status" value="1"/>
</dbReference>
<reference evidence="2" key="2">
    <citation type="submission" date="2021-09" db="EMBL/GenBank/DDBJ databases">
        <authorList>
            <person name="Gilroy R."/>
        </authorList>
    </citation>
    <scope>NUCLEOTIDE SEQUENCE</scope>
    <source>
        <strain evidence="2">ChiBcec21-2208</strain>
    </source>
</reference>
<comment type="caution">
    <text evidence="2">The sequence shown here is derived from an EMBL/GenBank/DDBJ whole genome shotgun (WGS) entry which is preliminary data.</text>
</comment>
<dbReference type="AlphaFoldDB" id="A0A921ILQ3"/>
<dbReference type="InterPro" id="IPR016047">
    <property type="entry name" value="M23ase_b-sheet_dom"/>
</dbReference>
<organism evidence="2 3">
    <name type="scientific">Subdoligranulum variabile</name>
    <dbReference type="NCBI Taxonomy" id="214851"/>
    <lineage>
        <taxon>Bacteria</taxon>
        <taxon>Bacillati</taxon>
        <taxon>Bacillota</taxon>
        <taxon>Clostridia</taxon>
        <taxon>Eubacteriales</taxon>
        <taxon>Oscillospiraceae</taxon>
        <taxon>Subdoligranulum</taxon>
    </lineage>
</organism>
<dbReference type="Gene3D" id="2.70.70.10">
    <property type="entry name" value="Glucose Permease (Domain IIA)"/>
    <property type="match status" value="1"/>
</dbReference>
<dbReference type="InterPro" id="IPR011055">
    <property type="entry name" value="Dup_hybrid_motif"/>
</dbReference>
<feature type="domain" description="M23ase beta-sheet core" evidence="1">
    <location>
        <begin position="306"/>
        <end position="394"/>
    </location>
</feature>
<proteinExistence type="predicted"/>
<dbReference type="GO" id="GO:0004222">
    <property type="term" value="F:metalloendopeptidase activity"/>
    <property type="evidence" value="ECO:0007669"/>
    <property type="project" value="TreeGrafter"/>
</dbReference>
<evidence type="ECO:0000313" key="3">
    <source>
        <dbReference type="Proteomes" id="UP000782880"/>
    </source>
</evidence>
<dbReference type="PANTHER" id="PTHR21666:SF290">
    <property type="entry name" value="PEPTIDASE M23 DOMAIN PROTEIN"/>
    <property type="match status" value="1"/>
</dbReference>
<protein>
    <submittedName>
        <fullName evidence="2">M23 family metallopeptidase</fullName>
    </submittedName>
</protein>
<dbReference type="CDD" id="cd12797">
    <property type="entry name" value="M23_peptidase"/>
    <property type="match status" value="1"/>
</dbReference>
<gene>
    <name evidence="2" type="ORF">K8V20_13430</name>
</gene>
<dbReference type="InterPro" id="IPR050570">
    <property type="entry name" value="Cell_wall_metabolism_enzyme"/>
</dbReference>
<dbReference type="PANTHER" id="PTHR21666">
    <property type="entry name" value="PEPTIDASE-RELATED"/>
    <property type="match status" value="1"/>
</dbReference>
<reference evidence="2" key="1">
    <citation type="journal article" date="2021" name="PeerJ">
        <title>Extensive microbial diversity within the chicken gut microbiome revealed by metagenomics and culture.</title>
        <authorList>
            <person name="Gilroy R."/>
            <person name="Ravi A."/>
            <person name="Getino M."/>
            <person name="Pursley I."/>
            <person name="Horton D.L."/>
            <person name="Alikhan N.F."/>
            <person name="Baker D."/>
            <person name="Gharbi K."/>
            <person name="Hall N."/>
            <person name="Watson M."/>
            <person name="Adriaenssens E.M."/>
            <person name="Foster-Nyarko E."/>
            <person name="Jarju S."/>
            <person name="Secka A."/>
            <person name="Antonio M."/>
            <person name="Oren A."/>
            <person name="Chaudhuri R.R."/>
            <person name="La Ragione R."/>
            <person name="Hildebrand F."/>
            <person name="Pallen M.J."/>
        </authorList>
    </citation>
    <scope>NUCLEOTIDE SEQUENCE</scope>
    <source>
        <strain evidence="2">ChiBcec21-2208</strain>
    </source>
</reference>
<name>A0A921ILQ3_9FIRM</name>
<evidence type="ECO:0000259" key="1">
    <source>
        <dbReference type="Pfam" id="PF01551"/>
    </source>
</evidence>